<gene>
    <name evidence="3" type="ORF">PLOB_00000238</name>
</gene>
<dbReference type="PANTHER" id="PTHR11486">
    <property type="entry name" value="FIBROBLAST GROWTH FACTOR"/>
    <property type="match status" value="1"/>
</dbReference>
<organism evidence="3 4">
    <name type="scientific">Porites lobata</name>
    <dbReference type="NCBI Taxonomy" id="104759"/>
    <lineage>
        <taxon>Eukaryota</taxon>
        <taxon>Metazoa</taxon>
        <taxon>Cnidaria</taxon>
        <taxon>Anthozoa</taxon>
        <taxon>Hexacorallia</taxon>
        <taxon>Scleractinia</taxon>
        <taxon>Fungiina</taxon>
        <taxon>Poritidae</taxon>
        <taxon>Porites</taxon>
    </lineage>
</organism>
<dbReference type="PRINTS" id="PR00263">
    <property type="entry name" value="HBGFFGF"/>
</dbReference>
<dbReference type="PRINTS" id="PR00262">
    <property type="entry name" value="IL1HBGF"/>
</dbReference>
<protein>
    <recommendedName>
        <fullName evidence="2">Fibroblast growth factor</fullName>
        <shortName evidence="2">FGF</shortName>
    </recommendedName>
</protein>
<dbReference type="SMART" id="SM00442">
    <property type="entry name" value="FGF"/>
    <property type="match status" value="1"/>
</dbReference>
<comment type="caution">
    <text evidence="3">The sequence shown here is derived from an EMBL/GenBank/DDBJ whole genome shotgun (WGS) entry which is preliminary data.</text>
</comment>
<proteinExistence type="inferred from homology"/>
<evidence type="ECO:0000313" key="3">
    <source>
        <dbReference type="EMBL" id="CAH3032724.1"/>
    </source>
</evidence>
<dbReference type="Gene3D" id="2.80.10.50">
    <property type="match status" value="1"/>
</dbReference>
<dbReference type="InterPro" id="IPR056378">
    <property type="entry name" value="Let-756-like_FGF"/>
</dbReference>
<feature type="non-terminal residue" evidence="3">
    <location>
        <position position="1"/>
    </location>
</feature>
<evidence type="ECO:0000256" key="2">
    <source>
        <dbReference type="RuleBase" id="RU049442"/>
    </source>
</evidence>
<evidence type="ECO:0000313" key="4">
    <source>
        <dbReference type="Proteomes" id="UP001159405"/>
    </source>
</evidence>
<accession>A0ABN8MRV7</accession>
<dbReference type="InterPro" id="IPR002209">
    <property type="entry name" value="Fibroblast_GF_fam"/>
</dbReference>
<dbReference type="SUPFAM" id="SSF50353">
    <property type="entry name" value="Cytokine"/>
    <property type="match status" value="1"/>
</dbReference>
<comment type="similarity">
    <text evidence="1 2">Belongs to the heparin-binding growth factors family.</text>
</comment>
<keyword evidence="4" id="KW-1185">Reference proteome</keyword>
<sequence length="201" mass="22228">YTLFSFLFDLEVCQSAALKQNVKNSPASIDPIVESCGLNELFLSRPHRRRFFNTNPSINAIASQPPHNFTTVRLFGKTHVFLQVTNDGTVKGTSQCNSGYTKLEMQSMGQGMKRIKGIRTGRFVAINANGDLYTTTTPSDETIFKQQLQSSPYSTFASAKYYKTSLYDAFIAIGRNGEARNAASTDESQSKVKFVMISGCS</sequence>
<dbReference type="Proteomes" id="UP001159405">
    <property type="component" value="Unassembled WGS sequence"/>
</dbReference>
<name>A0ABN8MRV7_9CNID</name>
<dbReference type="Pfam" id="PF00167">
    <property type="entry name" value="FGF"/>
    <property type="match status" value="1"/>
</dbReference>
<dbReference type="EMBL" id="CALNXK010000001">
    <property type="protein sequence ID" value="CAH3032724.1"/>
    <property type="molecule type" value="Genomic_DNA"/>
</dbReference>
<reference evidence="3 4" key="1">
    <citation type="submission" date="2022-05" db="EMBL/GenBank/DDBJ databases">
        <authorList>
            <consortium name="Genoscope - CEA"/>
            <person name="William W."/>
        </authorList>
    </citation>
    <scope>NUCLEOTIDE SEQUENCE [LARGE SCALE GENOMIC DNA]</scope>
</reference>
<dbReference type="InterPro" id="IPR008996">
    <property type="entry name" value="IL1/FGF"/>
</dbReference>
<evidence type="ECO:0000256" key="1">
    <source>
        <dbReference type="ARBA" id="ARBA00007936"/>
    </source>
</evidence>
<dbReference type="CDD" id="cd00058">
    <property type="entry name" value="beta-trefoil_FGF"/>
    <property type="match status" value="1"/>
</dbReference>